<dbReference type="InterPro" id="IPR013529">
    <property type="entry name" value="Glyco_hydro_42_N"/>
</dbReference>
<dbReference type="Gene3D" id="3.20.20.80">
    <property type="entry name" value="Glycosidases"/>
    <property type="match status" value="1"/>
</dbReference>
<dbReference type="EMBL" id="JAUSUY010000001">
    <property type="protein sequence ID" value="MDT3424721.1"/>
    <property type="molecule type" value="Genomic_DNA"/>
</dbReference>
<feature type="domain" description="Glycoside hydrolase family 42 N-terminal" evidence="3">
    <location>
        <begin position="72"/>
        <end position="184"/>
    </location>
</feature>
<dbReference type="SUPFAM" id="SSF51445">
    <property type="entry name" value="(Trans)glycosidases"/>
    <property type="match status" value="1"/>
</dbReference>
<keyword evidence="2" id="KW-0326">Glycosidase</keyword>
<comment type="caution">
    <text evidence="5">The sequence shown here is derived from an EMBL/GenBank/DDBJ whole genome shotgun (WGS) entry which is preliminary data.</text>
</comment>
<evidence type="ECO:0000256" key="1">
    <source>
        <dbReference type="ARBA" id="ARBA00022801"/>
    </source>
</evidence>
<organism evidence="5 6">
    <name type="scientific">Paenibacillus forsythiae</name>
    <dbReference type="NCBI Taxonomy" id="365616"/>
    <lineage>
        <taxon>Bacteria</taxon>
        <taxon>Bacillati</taxon>
        <taxon>Bacillota</taxon>
        <taxon>Bacilli</taxon>
        <taxon>Bacillales</taxon>
        <taxon>Paenibacillaceae</taxon>
        <taxon>Paenibacillus</taxon>
    </lineage>
</organism>
<evidence type="ECO:0008006" key="7">
    <source>
        <dbReference type="Google" id="ProtNLM"/>
    </source>
</evidence>
<proteinExistence type="predicted"/>
<keyword evidence="1" id="KW-0378">Hydrolase</keyword>
<evidence type="ECO:0000256" key="2">
    <source>
        <dbReference type="ARBA" id="ARBA00023295"/>
    </source>
</evidence>
<evidence type="ECO:0000313" key="5">
    <source>
        <dbReference type="EMBL" id="MDT3424721.1"/>
    </source>
</evidence>
<feature type="domain" description="DUF4832" evidence="4">
    <location>
        <begin position="241"/>
        <end position="443"/>
    </location>
</feature>
<dbReference type="Proteomes" id="UP001248709">
    <property type="component" value="Unassembled WGS sequence"/>
</dbReference>
<gene>
    <name evidence="5" type="ORF">J2Z22_000233</name>
</gene>
<evidence type="ECO:0000259" key="4">
    <source>
        <dbReference type="Pfam" id="PF16116"/>
    </source>
</evidence>
<dbReference type="InterPro" id="IPR017853">
    <property type="entry name" value="GH"/>
</dbReference>
<name>A0ABU3H1N3_9BACL</name>
<accession>A0ABU3H1N3</accession>
<keyword evidence="6" id="KW-1185">Reference proteome</keyword>
<dbReference type="Pfam" id="PF02449">
    <property type="entry name" value="Glyco_hydro_42"/>
    <property type="match status" value="1"/>
</dbReference>
<dbReference type="Pfam" id="PF16116">
    <property type="entry name" value="DUF4832"/>
    <property type="match status" value="1"/>
</dbReference>
<protein>
    <recommendedName>
        <fullName evidence="7">DUF4832 domain-containing protein</fullName>
    </recommendedName>
</protein>
<dbReference type="InterPro" id="IPR032267">
    <property type="entry name" value="DUF4832"/>
</dbReference>
<reference evidence="5 6" key="1">
    <citation type="submission" date="2023-07" db="EMBL/GenBank/DDBJ databases">
        <title>Genomic Encyclopedia of Type Strains, Phase IV (KMG-IV): sequencing the most valuable type-strain genomes for metagenomic binning, comparative biology and taxonomic classification.</title>
        <authorList>
            <person name="Goeker M."/>
        </authorList>
    </citation>
    <scope>NUCLEOTIDE SEQUENCE [LARGE SCALE GENOMIC DNA]</scope>
    <source>
        <strain evidence="5 6">T98</strain>
    </source>
</reference>
<evidence type="ECO:0000259" key="3">
    <source>
        <dbReference type="Pfam" id="PF02449"/>
    </source>
</evidence>
<evidence type="ECO:0000313" key="6">
    <source>
        <dbReference type="Proteomes" id="UP001248709"/>
    </source>
</evidence>
<dbReference type="RefSeq" id="WP_312000645.1">
    <property type="nucleotide sequence ID" value="NZ_JAUSUY010000001.1"/>
</dbReference>
<sequence length="471" mass="52675">MKKKKPIFTAAGLIVTCAALLLLCGGATNGSRKPVMAVRYPVETGAVLHNPYTGFTADARDPDHVLQPVTLVHANLSWRELEPEPGAYDFEGLEETFHFQYWKEQGVRFVLRVVLDYPREDRHLDIPDWLYKETGEKGRWYDLPYGKGFSPDYSSPVLIASHRKLIEALALRYGNDPAVAFIQLGSIGHWGEWHTMNSGTGRIPFPARSITDQYIEPYVQYFSGKPLLMRRPTAAGARYGMGLYNDAFGKHDSTIDEFLNWYTNGYTSWLTKDKEPAMRDFWMKSPSGGEFSGDPRVFLEAGNLEESLRQVRLTHVSWLGPSAPWDEEPGGPLQANIDRFLRTIGYRFVIRKAVYEETRKPGETLHVKLNIVNRGTAPFYFKWPLEISLADGAGNIRASVRSSTDIRSWLPGASTAAIHLNVPGGLPGGRYTVLAAILDPDSRRPGVDFATTGRRPDGRFPLGSVTIAGRP</sequence>